<dbReference type="PANTHER" id="PTHR24335">
    <property type="entry name" value="MOTOR NEURON AND PANCREAS HOMEOBOX PROTEIN"/>
    <property type="match status" value="1"/>
</dbReference>
<evidence type="ECO:0000259" key="7">
    <source>
        <dbReference type="PROSITE" id="PS50071"/>
    </source>
</evidence>
<evidence type="ECO:0000313" key="8">
    <source>
        <dbReference type="EMBL" id="CAH2322412.1"/>
    </source>
</evidence>
<dbReference type="PANTHER" id="PTHR24335:SF5">
    <property type="entry name" value="HOMEOBOX PROTEIN VED"/>
    <property type="match status" value="1"/>
</dbReference>
<dbReference type="InterPro" id="IPR017970">
    <property type="entry name" value="Homeobox_CS"/>
</dbReference>
<dbReference type="InterPro" id="IPR009057">
    <property type="entry name" value="Homeodomain-like_sf"/>
</dbReference>
<dbReference type="GO" id="GO:0000981">
    <property type="term" value="F:DNA-binding transcription factor activity, RNA polymerase II-specific"/>
    <property type="evidence" value="ECO:0007669"/>
    <property type="project" value="InterPro"/>
</dbReference>
<dbReference type="GO" id="GO:0048812">
    <property type="term" value="P:neuron projection morphogenesis"/>
    <property type="evidence" value="ECO:0007669"/>
    <property type="project" value="TreeGrafter"/>
</dbReference>
<dbReference type="EMBL" id="OW240922">
    <property type="protein sequence ID" value="CAH2322412.1"/>
    <property type="molecule type" value="Genomic_DNA"/>
</dbReference>
<reference evidence="8" key="1">
    <citation type="submission" date="2022-03" db="EMBL/GenBank/DDBJ databases">
        <authorList>
            <person name="Alioto T."/>
            <person name="Alioto T."/>
            <person name="Gomez Garrido J."/>
        </authorList>
    </citation>
    <scope>NUCLEOTIDE SEQUENCE</scope>
</reference>
<dbReference type="GO" id="GO:1990837">
    <property type="term" value="F:sequence-specific double-stranded DNA binding"/>
    <property type="evidence" value="ECO:0007669"/>
    <property type="project" value="TreeGrafter"/>
</dbReference>
<evidence type="ECO:0000256" key="1">
    <source>
        <dbReference type="ARBA" id="ARBA00023125"/>
    </source>
</evidence>
<dbReference type="CDD" id="cd00086">
    <property type="entry name" value="homeodomain"/>
    <property type="match status" value="1"/>
</dbReference>
<dbReference type="GO" id="GO:0021520">
    <property type="term" value="P:spinal cord motor neuron cell fate specification"/>
    <property type="evidence" value="ECO:0007669"/>
    <property type="project" value="InterPro"/>
</dbReference>
<evidence type="ECO:0000256" key="4">
    <source>
        <dbReference type="PROSITE-ProRule" id="PRU00108"/>
    </source>
</evidence>
<evidence type="ECO:0000256" key="6">
    <source>
        <dbReference type="SAM" id="MobiDB-lite"/>
    </source>
</evidence>
<name>A0AAD1TAB5_PELCU</name>
<comment type="subcellular location">
    <subcellularLocation>
        <location evidence="4 5">Nucleus</location>
    </subcellularLocation>
</comment>
<dbReference type="SUPFAM" id="SSF46689">
    <property type="entry name" value="Homeodomain-like"/>
    <property type="match status" value="1"/>
</dbReference>
<feature type="region of interest" description="Disordered" evidence="6">
    <location>
        <begin position="191"/>
        <end position="259"/>
    </location>
</feature>
<feature type="DNA-binding region" description="Homeobox" evidence="4">
    <location>
        <begin position="261"/>
        <end position="320"/>
    </location>
</feature>
<keyword evidence="2 4" id="KW-0371">Homeobox</keyword>
<dbReference type="Proteomes" id="UP001295444">
    <property type="component" value="Chromosome 11"/>
</dbReference>
<evidence type="ECO:0000256" key="2">
    <source>
        <dbReference type="ARBA" id="ARBA00023155"/>
    </source>
</evidence>
<dbReference type="SMART" id="SM00389">
    <property type="entry name" value="HOX"/>
    <property type="match status" value="1"/>
</dbReference>
<gene>
    <name evidence="8" type="ORF">PECUL_23A019140</name>
</gene>
<dbReference type="PROSITE" id="PS50071">
    <property type="entry name" value="HOMEOBOX_2"/>
    <property type="match status" value="1"/>
</dbReference>
<organism evidence="8 9">
    <name type="scientific">Pelobates cultripes</name>
    <name type="common">Western spadefoot toad</name>
    <dbReference type="NCBI Taxonomy" id="61616"/>
    <lineage>
        <taxon>Eukaryota</taxon>
        <taxon>Metazoa</taxon>
        <taxon>Chordata</taxon>
        <taxon>Craniata</taxon>
        <taxon>Vertebrata</taxon>
        <taxon>Euteleostomi</taxon>
        <taxon>Amphibia</taxon>
        <taxon>Batrachia</taxon>
        <taxon>Anura</taxon>
        <taxon>Pelobatoidea</taxon>
        <taxon>Pelobatidae</taxon>
        <taxon>Pelobates</taxon>
    </lineage>
</organism>
<feature type="compositionally biased region" description="Low complexity" evidence="6">
    <location>
        <begin position="194"/>
        <end position="207"/>
    </location>
</feature>
<dbReference type="AlphaFoldDB" id="A0AAD1TAB5"/>
<accession>A0AAD1TAB5</accession>
<keyword evidence="9" id="KW-1185">Reference proteome</keyword>
<evidence type="ECO:0000313" key="9">
    <source>
        <dbReference type="Proteomes" id="UP001295444"/>
    </source>
</evidence>
<dbReference type="InterPro" id="IPR042768">
    <property type="entry name" value="MNX1/Ceh-12"/>
</dbReference>
<keyword evidence="1 4" id="KW-0238">DNA-binding</keyword>
<evidence type="ECO:0000256" key="3">
    <source>
        <dbReference type="ARBA" id="ARBA00023242"/>
    </source>
</evidence>
<feature type="domain" description="Homeobox" evidence="7">
    <location>
        <begin position="259"/>
        <end position="319"/>
    </location>
</feature>
<proteinExistence type="predicted"/>
<sequence>MDLYKEAMEVDFEDTPNPQAPDMLDTMLQDVKPFRAFHSVSWLAQSSNNMTNAELGLSQLIGESHALLNPLTTDLRTSPCSRDRKPLQAEDTVQLIYPGIIRPETVSLPQSPRTAFGLPLKMDNSMPGSCIEEGQQSPCLSSTLSPAGSWCSELSIYDSKASPYSVEQQVTSVGSSELHSPVFDLQSHAIDGLSPISPSSSGPASPSTDLLCNIPQLEQPGKKISSSPGNAISGRRGSEDSGYGCEAGQQTSSNEDTGKMTRRLRTAFTCEQIATMEKTFKKGKYLTQSSRRKLANKLQLSENQIKTWFQNRRMKQKRETQDVRHSSIYAANLFGLPGYHLQQPGPLYAQPIHNGPQPMAYSQPQLNSMTGTYPYTLPASNPYNPLNATVRPMMYPPQQPAMYPPGYHDERSYPKLQPHMYPPVYHGERPYF</sequence>
<evidence type="ECO:0000256" key="5">
    <source>
        <dbReference type="RuleBase" id="RU000682"/>
    </source>
</evidence>
<keyword evidence="3 4" id="KW-0539">Nucleus</keyword>
<protein>
    <submittedName>
        <fullName evidence="8">Homeobox vent1-like</fullName>
    </submittedName>
</protein>
<dbReference type="Gene3D" id="1.10.10.60">
    <property type="entry name" value="Homeodomain-like"/>
    <property type="match status" value="1"/>
</dbReference>
<dbReference type="Pfam" id="PF00046">
    <property type="entry name" value="Homeodomain"/>
    <property type="match status" value="1"/>
</dbReference>
<dbReference type="InterPro" id="IPR001356">
    <property type="entry name" value="HD"/>
</dbReference>
<dbReference type="PROSITE" id="PS00027">
    <property type="entry name" value="HOMEOBOX_1"/>
    <property type="match status" value="1"/>
</dbReference>
<dbReference type="GO" id="GO:0005634">
    <property type="term" value="C:nucleus"/>
    <property type="evidence" value="ECO:0007669"/>
    <property type="project" value="UniProtKB-SubCell"/>
</dbReference>